<dbReference type="Proteomes" id="UP000460561">
    <property type="component" value="Unassembled WGS sequence"/>
</dbReference>
<organism evidence="3 4">
    <name type="scientific">Altericroceibacterium indicum</name>
    <dbReference type="NCBI Taxonomy" id="374177"/>
    <lineage>
        <taxon>Bacteria</taxon>
        <taxon>Pseudomonadati</taxon>
        <taxon>Pseudomonadota</taxon>
        <taxon>Alphaproteobacteria</taxon>
        <taxon>Sphingomonadales</taxon>
        <taxon>Erythrobacteraceae</taxon>
        <taxon>Altericroceibacterium</taxon>
    </lineage>
</organism>
<dbReference type="RefSeq" id="WP_160738759.1">
    <property type="nucleotide sequence ID" value="NZ_WTYQ01000002.1"/>
</dbReference>
<comment type="caution">
    <text evidence="3">The sequence shown here is derived from an EMBL/GenBank/DDBJ whole genome shotgun (WGS) entry which is preliminary data.</text>
</comment>
<evidence type="ECO:0000313" key="3">
    <source>
        <dbReference type="EMBL" id="MXP25538.1"/>
    </source>
</evidence>
<dbReference type="EMBL" id="WTYQ01000002">
    <property type="protein sequence ID" value="MXP25538.1"/>
    <property type="molecule type" value="Genomic_DNA"/>
</dbReference>
<dbReference type="AlphaFoldDB" id="A0A845AEE1"/>
<gene>
    <name evidence="3" type="ORF">GRI39_05715</name>
</gene>
<keyword evidence="4" id="KW-1185">Reference proteome</keyword>
<reference evidence="3 4" key="1">
    <citation type="submission" date="2019-12" db="EMBL/GenBank/DDBJ databases">
        <title>Genomic-based taxomic classification of the family Erythrobacteraceae.</title>
        <authorList>
            <person name="Xu L."/>
        </authorList>
    </citation>
    <scope>NUCLEOTIDE SEQUENCE [LARGE SCALE GENOMIC DNA]</scope>
    <source>
        <strain evidence="3 4">DSM 18604</strain>
    </source>
</reference>
<dbReference type="InterPro" id="IPR007433">
    <property type="entry name" value="DUF481"/>
</dbReference>
<feature type="region of interest" description="Disordered" evidence="1">
    <location>
        <begin position="33"/>
        <end position="52"/>
    </location>
</feature>
<protein>
    <submittedName>
        <fullName evidence="3">DUF481 domain-containing protein</fullName>
    </submittedName>
</protein>
<evidence type="ECO:0000256" key="2">
    <source>
        <dbReference type="SAM" id="SignalP"/>
    </source>
</evidence>
<evidence type="ECO:0000256" key="1">
    <source>
        <dbReference type="SAM" id="MobiDB-lite"/>
    </source>
</evidence>
<evidence type="ECO:0000313" key="4">
    <source>
        <dbReference type="Proteomes" id="UP000460561"/>
    </source>
</evidence>
<feature type="signal peptide" evidence="2">
    <location>
        <begin position="1"/>
        <end position="28"/>
    </location>
</feature>
<sequence length="380" mass="42133">MSGFQFSISSAARLGLFLGAAATQPAWAQDIPPATEQLPEDAQAQENVQESPFDRAFAPDAEADAEEDLGPPPVLYIRNLRPQPPILVEVPPPPPVLPPSVKRMLDAAIADGDKAKVAAVVSMAKNTNPDFKKQIDDMEDAFLAEKAQIAREEQRRKENQIRAAGLFQMWTGKVEAGALRETGNTRSLGITTGVTLNRTGLQWVHKVRGLYDYQKTNGVTTREQYLLSYEPQWNINQDLFFLYGLSKFESDRFQGYDERYSLSGGLGYRLINTDRVKLNIQSGPAWRKVNFTDGTHEMKINGLAAVDLNWKLNNSVKLIQNADAYVQSGNSTLSSTTSLEATLIGNLAAKASYAVEYNSEPINKTFKTDTITRFTLVYSF</sequence>
<proteinExistence type="predicted"/>
<keyword evidence="2" id="KW-0732">Signal</keyword>
<dbReference type="OrthoDB" id="7341471at2"/>
<name>A0A845AEE1_9SPHN</name>
<accession>A0A845AEE1</accession>
<feature type="chain" id="PRO_5032741816" evidence="2">
    <location>
        <begin position="29"/>
        <end position="380"/>
    </location>
</feature>
<dbReference type="Pfam" id="PF04338">
    <property type="entry name" value="DUF481"/>
    <property type="match status" value="1"/>
</dbReference>